<keyword evidence="3" id="KW-1185">Reference proteome</keyword>
<dbReference type="Proteomes" id="UP000815846">
    <property type="component" value="Unassembled WGS sequence"/>
</dbReference>
<organism evidence="2 3">
    <name type="scientific">Colwellia echini</name>
    <dbReference type="NCBI Taxonomy" id="1982103"/>
    <lineage>
        <taxon>Bacteria</taxon>
        <taxon>Pseudomonadati</taxon>
        <taxon>Pseudomonadota</taxon>
        <taxon>Gammaproteobacteria</taxon>
        <taxon>Alteromonadales</taxon>
        <taxon>Colwelliaceae</taxon>
        <taxon>Colwellia</taxon>
    </lineage>
</organism>
<dbReference type="InterPro" id="IPR013196">
    <property type="entry name" value="HTH_11"/>
</dbReference>
<protein>
    <submittedName>
        <fullName evidence="2">HTH domain-containing protein</fullName>
    </submittedName>
</protein>
<sequence length="205" mass="23063">MKTQEKIIQLLKTQGPLTAKLMAQELGFTTMAVRQHVQGLEDSGDVIFKDEKAPRGRPTRSWSLTAQGNSRFADRHDKLSVALIGSIISLFGDDGMEKIITRQAEQEKSNYQLALADRYGIAEKLQTLARLRSSEGFMAVVEKHDGVFWLIENHCPIRAAATKNHSFCQSELEIFQWLFTDIANVTRDSHIITGARRCAYKIVAI</sequence>
<evidence type="ECO:0000313" key="2">
    <source>
        <dbReference type="EMBL" id="TYK64997.1"/>
    </source>
</evidence>
<dbReference type="Gene3D" id="1.10.10.10">
    <property type="entry name" value="Winged helix-like DNA-binding domain superfamily/Winged helix DNA-binding domain"/>
    <property type="match status" value="1"/>
</dbReference>
<reference evidence="2 3" key="1">
    <citation type="submission" date="2019-08" db="EMBL/GenBank/DDBJ databases">
        <title>Microbe sample from Colwellia echini.</title>
        <authorList>
            <person name="Christiansen L."/>
            <person name="Pathiraja D."/>
            <person name="Schultz-Johansen M."/>
            <person name="Choi I.-G."/>
            <person name="Stougaard P."/>
        </authorList>
    </citation>
    <scope>NUCLEOTIDE SEQUENCE [LARGE SCALE GENOMIC DNA]</scope>
    <source>
        <strain evidence="2 3">A3</strain>
    </source>
</reference>
<comment type="caution">
    <text evidence="2">The sequence shown here is derived from an EMBL/GenBank/DDBJ whole genome shotgun (WGS) entry which is preliminary data.</text>
</comment>
<gene>
    <name evidence="2" type="ORF">CWS31_012795</name>
</gene>
<proteinExistence type="predicted"/>
<name>A0ABY3MUW1_9GAMM</name>
<accession>A0ABY3MUW1</accession>
<dbReference type="InterPro" id="IPR036388">
    <property type="entry name" value="WH-like_DNA-bd_sf"/>
</dbReference>
<feature type="domain" description="Helix-turn-helix type 11" evidence="1">
    <location>
        <begin position="4"/>
        <end position="48"/>
    </location>
</feature>
<evidence type="ECO:0000313" key="3">
    <source>
        <dbReference type="Proteomes" id="UP000815846"/>
    </source>
</evidence>
<dbReference type="RefSeq" id="WP_101342645.1">
    <property type="nucleotide sequence ID" value="NZ_PJAI02000015.1"/>
</dbReference>
<dbReference type="SUPFAM" id="SSF46785">
    <property type="entry name" value="Winged helix' DNA-binding domain"/>
    <property type="match status" value="1"/>
</dbReference>
<dbReference type="Pfam" id="PF08279">
    <property type="entry name" value="HTH_11"/>
    <property type="match status" value="1"/>
</dbReference>
<dbReference type="InterPro" id="IPR036390">
    <property type="entry name" value="WH_DNA-bd_sf"/>
</dbReference>
<evidence type="ECO:0000259" key="1">
    <source>
        <dbReference type="Pfam" id="PF08279"/>
    </source>
</evidence>
<dbReference type="EMBL" id="PJAI02000015">
    <property type="protein sequence ID" value="TYK64997.1"/>
    <property type="molecule type" value="Genomic_DNA"/>
</dbReference>